<evidence type="ECO:0000256" key="4">
    <source>
        <dbReference type="ARBA" id="ARBA00006825"/>
    </source>
</evidence>
<dbReference type="SUPFAM" id="SSF51735">
    <property type="entry name" value="NAD(P)-binding Rossmann-fold domains"/>
    <property type="match status" value="1"/>
</dbReference>
<dbReference type="Pfam" id="PF13288">
    <property type="entry name" value="DXPR_C"/>
    <property type="match status" value="1"/>
</dbReference>
<proteinExistence type="inferred from homology"/>
<dbReference type="InterPro" id="IPR013644">
    <property type="entry name" value="DXP_reductoisomerase_C"/>
</dbReference>
<dbReference type="AlphaFoldDB" id="A0A6J6ZUT8"/>
<dbReference type="GO" id="GO:0070402">
    <property type="term" value="F:NADPH binding"/>
    <property type="evidence" value="ECO:0007669"/>
    <property type="project" value="InterPro"/>
</dbReference>
<dbReference type="PANTHER" id="PTHR30525:SF0">
    <property type="entry name" value="1-DEOXY-D-XYLULOSE 5-PHOSPHATE REDUCTOISOMERASE, CHLOROPLASTIC"/>
    <property type="match status" value="1"/>
</dbReference>
<dbReference type="EMBL" id="CAFAAJ010000225">
    <property type="protein sequence ID" value="CAB4824278.1"/>
    <property type="molecule type" value="Genomic_DNA"/>
</dbReference>
<keyword evidence="6" id="KW-0479">Metal-binding</keyword>
<evidence type="ECO:0000256" key="1">
    <source>
        <dbReference type="ARBA" id="ARBA00001936"/>
    </source>
</evidence>
<dbReference type="Pfam" id="PF02670">
    <property type="entry name" value="DXP_reductoisom"/>
    <property type="match status" value="1"/>
</dbReference>
<comment type="pathway">
    <text evidence="3">Isoprenoid biosynthesis; isopentenyl diphosphate biosynthesis via DXP pathway; isopentenyl diphosphate from 1-deoxy-D-xylulose 5-phosphate: step 1/6.</text>
</comment>
<dbReference type="EMBL" id="CAFBON010000221">
    <property type="protein sequence ID" value="CAB5002574.1"/>
    <property type="molecule type" value="Genomic_DNA"/>
</dbReference>
<dbReference type="SUPFAM" id="SSF55347">
    <property type="entry name" value="Glyceraldehyde-3-phosphate dehydrogenase-like, C-terminal domain"/>
    <property type="match status" value="1"/>
</dbReference>
<dbReference type="GO" id="GO:0051484">
    <property type="term" value="P:isopentenyl diphosphate biosynthetic process, methylerythritol 4-phosphate pathway involved in terpenoid biosynthetic process"/>
    <property type="evidence" value="ECO:0007669"/>
    <property type="project" value="TreeGrafter"/>
</dbReference>
<feature type="domain" description="DXP reductoisomerase C-terminal" evidence="14">
    <location>
        <begin position="259"/>
        <end position="374"/>
    </location>
</feature>
<evidence type="ECO:0000259" key="14">
    <source>
        <dbReference type="Pfam" id="PF13288"/>
    </source>
</evidence>
<keyword evidence="7" id="KW-0521">NADP</keyword>
<keyword evidence="8" id="KW-0560">Oxidoreductase</keyword>
<evidence type="ECO:0000256" key="10">
    <source>
        <dbReference type="ARBA" id="ARBA00023229"/>
    </source>
</evidence>
<feature type="domain" description="1-deoxy-D-xylulose 5-phosphate reductoisomerase N-terminal" evidence="12">
    <location>
        <begin position="9"/>
        <end position="128"/>
    </location>
</feature>
<dbReference type="GO" id="GO:0030145">
    <property type="term" value="F:manganese ion binding"/>
    <property type="evidence" value="ECO:0007669"/>
    <property type="project" value="TreeGrafter"/>
</dbReference>
<sequence>MKPDAPVRVAIAGSTGSIGTQTIEVVLAERDRYEVVALGVGSSVDALIAQAQVLRPRLVAVADPTRRAEVAAALPFCEVTGNLTDLVEVADVVVNGVVGFAGLGVTVATLRAGRRLALANKESLIAGGPVVRPLRSVPGAELVPVDSEHCAIHQCLRSSVGPEREVSRIVLTASGGPFRGRTVDELRHITLEQALAHPTWKMGPKITIDSSTLMNKGLEVIEAHELFGVGYDQIEVVVHPQSVVHSMVEFTDGSTIAQLSMPDMRLPIGYALAYPNRIATPFGRIDWTALRRLDFEQPDTDTFRCLSLAYAAGREGGSAPAWLNAANEVVVEAFLGGRIGWLDIAAVLSAALDVHEPRSLVTVDDVVEVDARARVVARSLLR</sequence>
<dbReference type="InterPro" id="IPR003821">
    <property type="entry name" value="DXP_reductoisomerase"/>
</dbReference>
<evidence type="ECO:0000256" key="9">
    <source>
        <dbReference type="ARBA" id="ARBA00023211"/>
    </source>
</evidence>
<evidence type="ECO:0000256" key="7">
    <source>
        <dbReference type="ARBA" id="ARBA00022857"/>
    </source>
</evidence>
<name>A0A6J6ZUT8_9ZZZZ</name>
<feature type="domain" description="1-deoxy-D-xylulose 5-phosphate reductoisomerase C-terminal" evidence="13">
    <location>
        <begin position="142"/>
        <end position="227"/>
    </location>
</feature>
<dbReference type="UniPathway" id="UPA00056">
    <property type="reaction ID" value="UER00092"/>
</dbReference>
<evidence type="ECO:0000256" key="5">
    <source>
        <dbReference type="ARBA" id="ARBA00012366"/>
    </source>
</evidence>
<dbReference type="GO" id="GO:0030604">
    <property type="term" value="F:1-deoxy-D-xylulose-5-phosphate reductoisomerase activity"/>
    <property type="evidence" value="ECO:0007669"/>
    <property type="project" value="UniProtKB-EC"/>
</dbReference>
<dbReference type="SUPFAM" id="SSF69055">
    <property type="entry name" value="1-deoxy-D-xylulose-5-phosphate reductoisomerase, C-terminal domain"/>
    <property type="match status" value="1"/>
</dbReference>
<dbReference type="Pfam" id="PF08436">
    <property type="entry name" value="DXP_redisom_C"/>
    <property type="match status" value="1"/>
</dbReference>
<dbReference type="InterPro" id="IPR036291">
    <property type="entry name" value="NAD(P)-bd_dom_sf"/>
</dbReference>
<dbReference type="Gene3D" id="3.40.50.720">
    <property type="entry name" value="NAD(P)-binding Rossmann-like Domain"/>
    <property type="match status" value="1"/>
</dbReference>
<dbReference type="Gene3D" id="1.10.1740.10">
    <property type="match status" value="1"/>
</dbReference>
<evidence type="ECO:0000256" key="6">
    <source>
        <dbReference type="ARBA" id="ARBA00022723"/>
    </source>
</evidence>
<evidence type="ECO:0000256" key="2">
    <source>
        <dbReference type="ARBA" id="ARBA00001946"/>
    </source>
</evidence>
<protein>
    <recommendedName>
        <fullName evidence="5">1-deoxy-D-xylulose-5-phosphate reductoisomerase</fullName>
        <ecNumber evidence="5">1.1.1.267</ecNumber>
    </recommendedName>
</protein>
<comment type="cofactor">
    <cofactor evidence="2">
        <name>Mg(2+)</name>
        <dbReference type="ChEBI" id="CHEBI:18420"/>
    </cofactor>
</comment>
<dbReference type="InterPro" id="IPR013512">
    <property type="entry name" value="DXP_reductoisomerase_N"/>
</dbReference>
<keyword evidence="9" id="KW-0464">Manganese</keyword>
<comment type="cofactor">
    <cofactor evidence="1">
        <name>Mn(2+)</name>
        <dbReference type="ChEBI" id="CHEBI:29035"/>
    </cofactor>
</comment>
<dbReference type="HAMAP" id="MF_00183">
    <property type="entry name" value="DXP_reductoisom"/>
    <property type="match status" value="1"/>
</dbReference>
<dbReference type="InterPro" id="IPR026877">
    <property type="entry name" value="DXPR_C"/>
</dbReference>
<dbReference type="EC" id="1.1.1.267" evidence="5"/>
<dbReference type="InterPro" id="IPR036169">
    <property type="entry name" value="DXPR_C_sf"/>
</dbReference>
<organism evidence="15">
    <name type="scientific">freshwater metagenome</name>
    <dbReference type="NCBI Taxonomy" id="449393"/>
    <lineage>
        <taxon>unclassified sequences</taxon>
        <taxon>metagenomes</taxon>
        <taxon>ecological metagenomes</taxon>
    </lineage>
</organism>
<evidence type="ECO:0000259" key="13">
    <source>
        <dbReference type="Pfam" id="PF08436"/>
    </source>
</evidence>
<keyword evidence="10" id="KW-0414">Isoprene biosynthesis</keyword>
<dbReference type="PIRSF" id="PIRSF006205">
    <property type="entry name" value="Dxp_reductismrs"/>
    <property type="match status" value="1"/>
</dbReference>
<dbReference type="NCBIfam" id="TIGR00243">
    <property type="entry name" value="Dxr"/>
    <property type="match status" value="1"/>
</dbReference>
<evidence type="ECO:0000313" key="16">
    <source>
        <dbReference type="EMBL" id="CAB5002574.1"/>
    </source>
</evidence>
<evidence type="ECO:0000256" key="8">
    <source>
        <dbReference type="ARBA" id="ARBA00023002"/>
    </source>
</evidence>
<dbReference type="PANTHER" id="PTHR30525">
    <property type="entry name" value="1-DEOXY-D-XYLULOSE 5-PHOSPHATE REDUCTOISOMERASE"/>
    <property type="match status" value="1"/>
</dbReference>
<evidence type="ECO:0000256" key="3">
    <source>
        <dbReference type="ARBA" id="ARBA00005094"/>
    </source>
</evidence>
<evidence type="ECO:0000256" key="11">
    <source>
        <dbReference type="ARBA" id="ARBA00048543"/>
    </source>
</evidence>
<comment type="similarity">
    <text evidence="4">Belongs to the DXR family.</text>
</comment>
<evidence type="ECO:0000259" key="12">
    <source>
        <dbReference type="Pfam" id="PF02670"/>
    </source>
</evidence>
<gene>
    <name evidence="15" type="ORF">UFOPK3001_02368</name>
    <name evidence="16" type="ORF">UFOPK3954_01822</name>
</gene>
<accession>A0A6J6ZUT8</accession>
<comment type="catalytic activity">
    <reaction evidence="11">
        <text>2-C-methyl-D-erythritol 4-phosphate + NADP(+) = 1-deoxy-D-xylulose 5-phosphate + NADPH + H(+)</text>
        <dbReference type="Rhea" id="RHEA:13717"/>
        <dbReference type="ChEBI" id="CHEBI:15378"/>
        <dbReference type="ChEBI" id="CHEBI:57783"/>
        <dbReference type="ChEBI" id="CHEBI:57792"/>
        <dbReference type="ChEBI" id="CHEBI:58262"/>
        <dbReference type="ChEBI" id="CHEBI:58349"/>
        <dbReference type="EC" id="1.1.1.267"/>
    </reaction>
    <physiologicalReaction direction="right-to-left" evidence="11">
        <dbReference type="Rhea" id="RHEA:13719"/>
    </physiologicalReaction>
</comment>
<evidence type="ECO:0000313" key="15">
    <source>
        <dbReference type="EMBL" id="CAB4824278.1"/>
    </source>
</evidence>
<reference evidence="15" key="1">
    <citation type="submission" date="2020-05" db="EMBL/GenBank/DDBJ databases">
        <authorList>
            <person name="Chiriac C."/>
            <person name="Salcher M."/>
            <person name="Ghai R."/>
            <person name="Kavagutti S V."/>
        </authorList>
    </citation>
    <scope>NUCLEOTIDE SEQUENCE</scope>
</reference>